<evidence type="ECO:0000259" key="1">
    <source>
        <dbReference type="PROSITE" id="PS51833"/>
    </source>
</evidence>
<gene>
    <name evidence="2" type="ORF">H5P27_13965</name>
</gene>
<name>A0A7X1BA51_9BACT</name>
<dbReference type="Proteomes" id="UP000526501">
    <property type="component" value="Unassembled WGS sequence"/>
</dbReference>
<evidence type="ECO:0000313" key="3">
    <source>
        <dbReference type="Proteomes" id="UP000526501"/>
    </source>
</evidence>
<organism evidence="2 3">
    <name type="scientific">Pelagicoccus albus</name>
    <dbReference type="NCBI Taxonomy" id="415222"/>
    <lineage>
        <taxon>Bacteria</taxon>
        <taxon>Pseudomonadati</taxon>
        <taxon>Verrucomicrobiota</taxon>
        <taxon>Opitutia</taxon>
        <taxon>Puniceicoccales</taxon>
        <taxon>Pelagicoccaceae</taxon>
        <taxon>Pelagicoccus</taxon>
    </lineage>
</organism>
<dbReference type="AlphaFoldDB" id="A0A7X1BA51"/>
<keyword evidence="3" id="KW-1185">Reference proteome</keyword>
<dbReference type="EMBL" id="JACHVC010000012">
    <property type="protein sequence ID" value="MBC2607155.1"/>
    <property type="molecule type" value="Genomic_DNA"/>
</dbReference>
<dbReference type="PANTHER" id="PTHR33525:SF5">
    <property type="entry name" value="TWO COMPONENT SIGNAL TRANSDUCTION SYSTEM RESPONSE REGULATOR"/>
    <property type="match status" value="1"/>
</dbReference>
<dbReference type="InterPro" id="IPR013976">
    <property type="entry name" value="HDOD"/>
</dbReference>
<evidence type="ECO:0000313" key="2">
    <source>
        <dbReference type="EMBL" id="MBC2607155.1"/>
    </source>
</evidence>
<accession>A0A7X1BA51</accession>
<dbReference type="Pfam" id="PF08668">
    <property type="entry name" value="HDOD"/>
    <property type="match status" value="1"/>
</dbReference>
<dbReference type="Gene3D" id="1.10.3210.10">
    <property type="entry name" value="Hypothetical protein af1432"/>
    <property type="match status" value="1"/>
</dbReference>
<dbReference type="SUPFAM" id="SSF109604">
    <property type="entry name" value="HD-domain/PDEase-like"/>
    <property type="match status" value="1"/>
</dbReference>
<sequence length="275" mass="31088">MNRKIEYGKYLEYVSGLFPMPRIMAEVARRLKDEDTIIGDLADLIRSDASLVGGIVRLSNSSYYGFSEKTDSLDDAMQRIGLREIARLVGVCTVCKVYQDELDSYRIPPEVFWESSIAVALLMERFAAYREMDTEAAYLSGLMRECGMLVINYALKAEGRTERWDHLEPVHEWEYHSFGLDHMEVGGQLLKLWGFDEDICKIVEEQWVKNSTEMGKLLDLANAVVARCGCDFGNHCGNFEPCEERVSAAGMSLEDFTTAVDSAREAFDKLKAGIL</sequence>
<proteinExistence type="predicted"/>
<feature type="domain" description="HDOD" evidence="1">
    <location>
        <begin position="17"/>
        <end position="209"/>
    </location>
</feature>
<comment type="caution">
    <text evidence="2">The sequence shown here is derived from an EMBL/GenBank/DDBJ whole genome shotgun (WGS) entry which is preliminary data.</text>
</comment>
<dbReference type="InterPro" id="IPR052340">
    <property type="entry name" value="RNase_Y/CdgJ"/>
</dbReference>
<protein>
    <submittedName>
        <fullName evidence="2">HDOD domain-containing protein</fullName>
    </submittedName>
</protein>
<reference evidence="2 3" key="1">
    <citation type="submission" date="2020-07" db="EMBL/GenBank/DDBJ databases">
        <authorList>
            <person name="Feng X."/>
        </authorList>
    </citation>
    <scope>NUCLEOTIDE SEQUENCE [LARGE SCALE GENOMIC DNA]</scope>
    <source>
        <strain evidence="2 3">JCM23202</strain>
    </source>
</reference>
<dbReference type="PROSITE" id="PS51833">
    <property type="entry name" value="HDOD"/>
    <property type="match status" value="1"/>
</dbReference>
<dbReference type="PANTHER" id="PTHR33525">
    <property type="match status" value="1"/>
</dbReference>
<dbReference type="RefSeq" id="WP_185661012.1">
    <property type="nucleotide sequence ID" value="NZ_CAWPOO010000012.1"/>
</dbReference>